<dbReference type="SMART" id="SM00474">
    <property type="entry name" value="35EXOc"/>
    <property type="match status" value="1"/>
</dbReference>
<dbReference type="Gene3D" id="3.30.420.10">
    <property type="entry name" value="Ribonuclease H-like superfamily/Ribonuclease H"/>
    <property type="match status" value="1"/>
</dbReference>
<dbReference type="InterPro" id="IPR043502">
    <property type="entry name" value="DNA/RNA_pol_sf"/>
</dbReference>
<evidence type="ECO:0000259" key="6">
    <source>
        <dbReference type="SMART" id="SM00474"/>
    </source>
</evidence>
<evidence type="ECO:0000259" key="7">
    <source>
        <dbReference type="SMART" id="SM00482"/>
    </source>
</evidence>
<dbReference type="AlphaFoldDB" id="A5D075"/>
<dbReference type="InterPro" id="IPR002298">
    <property type="entry name" value="DNA_polymerase_A"/>
</dbReference>
<gene>
    <name evidence="8" type="primary">PolA</name>
    <name evidence="8" type="ordered locus">PTH_2158</name>
</gene>
<dbReference type="eggNOG" id="COG0749">
    <property type="taxonomic scope" value="Bacteria"/>
</dbReference>
<dbReference type="EMBL" id="AP009389">
    <property type="protein sequence ID" value="BAF60339.1"/>
    <property type="molecule type" value="Genomic_DNA"/>
</dbReference>
<dbReference type="InterPro" id="IPR002562">
    <property type="entry name" value="3'-5'_exonuclease_dom"/>
</dbReference>
<dbReference type="GO" id="GO:0003677">
    <property type="term" value="F:DNA binding"/>
    <property type="evidence" value="ECO:0007669"/>
    <property type="project" value="InterPro"/>
</dbReference>
<protein>
    <recommendedName>
        <fullName evidence="3">DNA polymerase I</fullName>
        <ecNumber evidence="2">2.7.7.7</ecNumber>
    </recommendedName>
</protein>
<keyword evidence="4" id="KW-0235">DNA replication</keyword>
<keyword evidence="8" id="KW-0378">Hydrolase</keyword>
<evidence type="ECO:0000256" key="4">
    <source>
        <dbReference type="ARBA" id="ARBA00022705"/>
    </source>
</evidence>
<dbReference type="GO" id="GO:0003887">
    <property type="term" value="F:DNA-directed DNA polymerase activity"/>
    <property type="evidence" value="ECO:0007669"/>
    <property type="project" value="UniProtKB-EC"/>
</dbReference>
<dbReference type="STRING" id="370438.PTH_2158"/>
<dbReference type="Proteomes" id="UP000006556">
    <property type="component" value="Chromosome"/>
</dbReference>
<dbReference type="EC" id="2.7.7.7" evidence="2"/>
<dbReference type="Gene3D" id="1.10.150.20">
    <property type="entry name" value="5' to 3' exonuclease, C-terminal subdomain"/>
    <property type="match status" value="1"/>
</dbReference>
<name>A5D075_PELTS</name>
<dbReference type="GO" id="GO:0006302">
    <property type="term" value="P:double-strand break repair"/>
    <property type="evidence" value="ECO:0007669"/>
    <property type="project" value="TreeGrafter"/>
</dbReference>
<evidence type="ECO:0000256" key="1">
    <source>
        <dbReference type="ARBA" id="ARBA00007705"/>
    </source>
</evidence>
<sequence length="751" mass="85325">MELNFDGLMKTMEKAALSERGAAERVKEAQGKKARVKAATSWEDRWKQIFGMSKFKSGLDRQRAERVKAAVENGVLGMDVPPEKITGKLVSEKFRELELAEKNEKIAKLLKSKPDNYRLIQTEDQFKALLADLRHEPAFAFDTETTGVDVYQDVIVGVSLTLPRAGYHVYIPVAHNNAGPQLRRSYVLNGLKRYLTDPTVGKVLHNAKFDIHMLLRHGMRMRGLAHDTMIAMKILNENEPSVALKNLATRYGKFFGFDGESHTFEDLFGKACFADVPLDMALIYAAKDTHLTWELYKWQMEHLTKREDLLKLYRELENPLVDICVEMEQTGFAVDTAFAQEYGEELKGELAEVEKTLVAHFGEINFNSPAQLAEVLYDRLGLPQGKERSTDVKTLKGLKGRHPGIEPLLKYRELTKLLGTYVEALPHQLKADGRIHGSFNQVATVTGRFASREPNLQNLPPRARRLIVAPKGWLLLGIDFSQIEPRILAHMSGDPHFREPYLKGEDLYSTLAARVFKVPLSECGDGSKYRKMMKIGLLAVMYGTSMFTLSEQLGISVEEAHRFIEGFYDEYPDVYAFIKDTWEFVKKNEYVATLYGRKRRFPGHREQAIVYDQLAAKICKALGTERVPLDFWSNKGIPKDLKRKFGAVKGEVERVRRMAVNARIQGTAADIMKRALLNLYEYTRARGWKINGTVHDEALLLVRDTITLAEVEELEACMVRAAELEVPVKVDTEIMARWGDGVKKGEYKWVA</sequence>
<dbReference type="Pfam" id="PF01612">
    <property type="entry name" value="DNA_pol_A_exo1"/>
    <property type="match status" value="1"/>
</dbReference>
<dbReference type="InterPro" id="IPR012337">
    <property type="entry name" value="RNaseH-like_sf"/>
</dbReference>
<keyword evidence="8" id="KW-0540">Nuclease</keyword>
<evidence type="ECO:0000256" key="2">
    <source>
        <dbReference type="ARBA" id="ARBA00012417"/>
    </source>
</evidence>
<evidence type="ECO:0000313" key="8">
    <source>
        <dbReference type="EMBL" id="BAF60339.1"/>
    </source>
</evidence>
<keyword evidence="8" id="KW-0269">Exonuclease</keyword>
<dbReference type="Pfam" id="PF00476">
    <property type="entry name" value="DNA_pol_A"/>
    <property type="match status" value="1"/>
</dbReference>
<dbReference type="PANTHER" id="PTHR10133">
    <property type="entry name" value="DNA POLYMERASE I"/>
    <property type="match status" value="1"/>
</dbReference>
<evidence type="ECO:0000313" key="9">
    <source>
        <dbReference type="Proteomes" id="UP000006556"/>
    </source>
</evidence>
<dbReference type="InterPro" id="IPR036397">
    <property type="entry name" value="RNaseH_sf"/>
</dbReference>
<organism evidence="8 9">
    <name type="scientific">Pelotomaculum thermopropionicum (strain DSM 13744 / JCM 10971 / SI)</name>
    <dbReference type="NCBI Taxonomy" id="370438"/>
    <lineage>
        <taxon>Bacteria</taxon>
        <taxon>Bacillati</taxon>
        <taxon>Bacillota</taxon>
        <taxon>Clostridia</taxon>
        <taxon>Eubacteriales</taxon>
        <taxon>Desulfotomaculaceae</taxon>
        <taxon>Pelotomaculum</taxon>
    </lineage>
</organism>
<dbReference type="KEGG" id="pth:PTH_2158"/>
<dbReference type="InterPro" id="IPR001098">
    <property type="entry name" value="DNA-dir_DNA_pol_A_palm_dom"/>
</dbReference>
<feature type="domain" description="3'-5' exonuclease" evidence="6">
    <location>
        <begin position="117"/>
        <end position="304"/>
    </location>
</feature>
<proteinExistence type="inferred from homology"/>
<dbReference type="HOGENOM" id="CLU_004675_2_1_9"/>
<dbReference type="SMART" id="SM00482">
    <property type="entry name" value="POLAc"/>
    <property type="match status" value="1"/>
</dbReference>
<dbReference type="Gene3D" id="1.20.1060.10">
    <property type="entry name" value="Taq DNA Polymerase, Chain T, domain 4"/>
    <property type="match status" value="1"/>
</dbReference>
<dbReference type="SUPFAM" id="SSF53098">
    <property type="entry name" value="Ribonuclease H-like"/>
    <property type="match status" value="1"/>
</dbReference>
<accession>A5D075</accession>
<dbReference type="CDD" id="cd06139">
    <property type="entry name" value="DNA_polA_I_Ecoli_like_exo"/>
    <property type="match status" value="1"/>
</dbReference>
<dbReference type="SUPFAM" id="SSF56672">
    <property type="entry name" value="DNA/RNA polymerases"/>
    <property type="match status" value="1"/>
</dbReference>
<dbReference type="GO" id="GO:0008408">
    <property type="term" value="F:3'-5' exonuclease activity"/>
    <property type="evidence" value="ECO:0007669"/>
    <property type="project" value="InterPro"/>
</dbReference>
<dbReference type="GO" id="GO:0006261">
    <property type="term" value="P:DNA-templated DNA replication"/>
    <property type="evidence" value="ECO:0007669"/>
    <property type="project" value="InterPro"/>
</dbReference>
<reference evidence="9" key="1">
    <citation type="journal article" date="2008" name="Genome Res.">
        <title>The genome of Pelotomaculum thermopropionicum reveals niche-associated evolution in anaerobic microbiota.</title>
        <authorList>
            <person name="Kosaka T."/>
            <person name="Kato S."/>
            <person name="Shimoyama T."/>
            <person name="Ishii S."/>
            <person name="Abe T."/>
            <person name="Watanabe K."/>
        </authorList>
    </citation>
    <scope>NUCLEOTIDE SEQUENCE [LARGE SCALE GENOMIC DNA]</scope>
    <source>
        <strain evidence="9">DSM 13744 / JCM 10971 / SI</strain>
    </source>
</reference>
<keyword evidence="9" id="KW-1185">Reference proteome</keyword>
<dbReference type="PRINTS" id="PR00868">
    <property type="entry name" value="DNAPOLI"/>
</dbReference>
<evidence type="ECO:0000256" key="3">
    <source>
        <dbReference type="ARBA" id="ARBA00020311"/>
    </source>
</evidence>
<dbReference type="Gene3D" id="3.30.70.370">
    <property type="match status" value="1"/>
</dbReference>
<evidence type="ECO:0000256" key="5">
    <source>
        <dbReference type="ARBA" id="ARBA00049244"/>
    </source>
</evidence>
<comment type="catalytic activity">
    <reaction evidence="5">
        <text>DNA(n) + a 2'-deoxyribonucleoside 5'-triphosphate = DNA(n+1) + diphosphate</text>
        <dbReference type="Rhea" id="RHEA:22508"/>
        <dbReference type="Rhea" id="RHEA-COMP:17339"/>
        <dbReference type="Rhea" id="RHEA-COMP:17340"/>
        <dbReference type="ChEBI" id="CHEBI:33019"/>
        <dbReference type="ChEBI" id="CHEBI:61560"/>
        <dbReference type="ChEBI" id="CHEBI:173112"/>
        <dbReference type="EC" id="2.7.7.7"/>
    </reaction>
</comment>
<dbReference type="PANTHER" id="PTHR10133:SF27">
    <property type="entry name" value="DNA POLYMERASE NU"/>
    <property type="match status" value="1"/>
</dbReference>
<comment type="similarity">
    <text evidence="1">Belongs to the DNA polymerase type-A family.</text>
</comment>
<feature type="domain" description="DNA-directed DNA polymerase family A palm" evidence="7">
    <location>
        <begin position="462"/>
        <end position="706"/>
    </location>
</feature>